<dbReference type="CDD" id="cd03112">
    <property type="entry name" value="CobW-like"/>
    <property type="match status" value="1"/>
</dbReference>
<evidence type="ECO:0000256" key="5">
    <source>
        <dbReference type="ARBA" id="ARBA00045658"/>
    </source>
</evidence>
<evidence type="ECO:0000256" key="6">
    <source>
        <dbReference type="ARBA" id="ARBA00049117"/>
    </source>
</evidence>
<keyword evidence="10" id="KW-1185">Reference proteome</keyword>
<protein>
    <submittedName>
        <fullName evidence="9">Cobalamin biosynthesis protein CobW</fullName>
    </submittedName>
</protein>
<dbReference type="RefSeq" id="WP_055187673.1">
    <property type="nucleotide sequence ID" value="NZ_FPBS01000004.1"/>
</dbReference>
<evidence type="ECO:0000256" key="2">
    <source>
        <dbReference type="ARBA" id="ARBA00022801"/>
    </source>
</evidence>
<comment type="similarity">
    <text evidence="4">Belongs to the SIMIBI class G3E GTPase family. ZNG1 subfamily.</text>
</comment>
<comment type="caution">
    <text evidence="9">The sequence shown here is derived from an EMBL/GenBank/DDBJ whole genome shotgun (WGS) entry which is preliminary data.</text>
</comment>
<dbReference type="InterPro" id="IPR012824">
    <property type="entry name" value="CobW"/>
</dbReference>
<dbReference type="Pfam" id="PF07683">
    <property type="entry name" value="CobW_C"/>
    <property type="match status" value="1"/>
</dbReference>
<dbReference type="PANTHER" id="PTHR13748">
    <property type="entry name" value="COBW-RELATED"/>
    <property type="match status" value="1"/>
</dbReference>
<dbReference type="GO" id="GO:0009236">
    <property type="term" value="P:cobalamin biosynthetic process"/>
    <property type="evidence" value="ECO:0007669"/>
    <property type="project" value="InterPro"/>
</dbReference>
<keyword evidence="3" id="KW-0143">Chaperone</keyword>
<dbReference type="PANTHER" id="PTHR13748:SF62">
    <property type="entry name" value="COBW DOMAIN-CONTAINING PROTEIN"/>
    <property type="match status" value="1"/>
</dbReference>
<evidence type="ECO:0000256" key="4">
    <source>
        <dbReference type="ARBA" id="ARBA00034320"/>
    </source>
</evidence>
<dbReference type="GO" id="GO:0005737">
    <property type="term" value="C:cytoplasm"/>
    <property type="evidence" value="ECO:0007669"/>
    <property type="project" value="TreeGrafter"/>
</dbReference>
<dbReference type="OrthoDB" id="9808822at2"/>
<dbReference type="EMBL" id="LKBA01000004">
    <property type="protein sequence ID" value="KPN63926.1"/>
    <property type="molecule type" value="Genomic_DNA"/>
</dbReference>
<sequence>MLTKIPATVVTGFLGAGKTTLIRHMLDNANGKRIALIINEFGDLGVDGDILKGCGDETCTEDDIMELSNGCICCTVAEDFIPTLEKLLDRETPPDHIVIETSGLALPQPLVRAFQWPEISTRVTVDGVVTVVDGKAVSDGQFASNLDAVEAQRKMDDNLDHETPLSELFKDQVTCADMIVVNKADLLGDAEADALVGKLAAESRDGVQVVRSIMGALPVEVLLGQGMGAEDDMDARLSLHEKGHHHHDHDDDHDHDHDHDHEDDHHHDDHHHHHDHDAFESFVVTRGEVADPKAFAEKVADVIRSNNILRLKGFAAVEGKPMRLTLQAVGPRVDTYFDQPFGADRRETRLVVIGQSGLDRAAIEEALSA</sequence>
<dbReference type="InterPro" id="IPR027417">
    <property type="entry name" value="P-loop_NTPase"/>
</dbReference>
<feature type="domain" description="CobW C-terminal" evidence="8">
    <location>
        <begin position="279"/>
        <end position="367"/>
    </location>
</feature>
<dbReference type="AlphaFoldDB" id="A0A0P7KNT8"/>
<comment type="catalytic activity">
    <reaction evidence="6">
        <text>GTP + H2O = GDP + phosphate + H(+)</text>
        <dbReference type="Rhea" id="RHEA:19669"/>
        <dbReference type="ChEBI" id="CHEBI:15377"/>
        <dbReference type="ChEBI" id="CHEBI:15378"/>
        <dbReference type="ChEBI" id="CHEBI:37565"/>
        <dbReference type="ChEBI" id="CHEBI:43474"/>
        <dbReference type="ChEBI" id="CHEBI:58189"/>
    </reaction>
    <physiologicalReaction direction="left-to-right" evidence="6">
        <dbReference type="Rhea" id="RHEA:19670"/>
    </physiologicalReaction>
</comment>
<dbReference type="GO" id="GO:0000166">
    <property type="term" value="F:nucleotide binding"/>
    <property type="evidence" value="ECO:0007669"/>
    <property type="project" value="UniProtKB-KW"/>
</dbReference>
<feature type="region of interest" description="Disordered" evidence="7">
    <location>
        <begin position="241"/>
        <end position="274"/>
    </location>
</feature>
<feature type="compositionally biased region" description="Basic and acidic residues" evidence="7">
    <location>
        <begin position="248"/>
        <end position="267"/>
    </location>
</feature>
<dbReference type="InterPro" id="IPR003495">
    <property type="entry name" value="CobW/HypB/UreG_nucleotide-bd"/>
</dbReference>
<evidence type="ECO:0000313" key="10">
    <source>
        <dbReference type="Proteomes" id="UP000050471"/>
    </source>
</evidence>
<dbReference type="GO" id="GO:0016787">
    <property type="term" value="F:hydrolase activity"/>
    <property type="evidence" value="ECO:0007669"/>
    <property type="project" value="UniProtKB-KW"/>
</dbReference>
<evidence type="ECO:0000256" key="7">
    <source>
        <dbReference type="SAM" id="MobiDB-lite"/>
    </source>
</evidence>
<comment type="function">
    <text evidence="5">Zinc chaperone that directly transfers zinc cofactor to target proteins, thereby activating them. Zinc is transferred from the CXCC motif in the GTPase domain to the zinc binding site in target proteins in a process requiring GTP hydrolysis.</text>
</comment>
<dbReference type="InterPro" id="IPR036627">
    <property type="entry name" value="CobW-likC_sf"/>
</dbReference>
<proteinExistence type="inferred from homology"/>
<dbReference type="Proteomes" id="UP000050471">
    <property type="component" value="Unassembled WGS sequence"/>
</dbReference>
<evidence type="ECO:0000256" key="1">
    <source>
        <dbReference type="ARBA" id="ARBA00022741"/>
    </source>
</evidence>
<dbReference type="STRING" id="154981.AKJ29_14710"/>
<accession>A0A0P7KNT8</accession>
<dbReference type="Gene3D" id="3.30.1220.10">
    <property type="entry name" value="CobW-like, C-terminal domain"/>
    <property type="match status" value="1"/>
</dbReference>
<dbReference type="SUPFAM" id="SSF52540">
    <property type="entry name" value="P-loop containing nucleoside triphosphate hydrolases"/>
    <property type="match status" value="1"/>
</dbReference>
<dbReference type="SMART" id="SM00833">
    <property type="entry name" value="CobW_C"/>
    <property type="match status" value="1"/>
</dbReference>
<reference evidence="9 10" key="1">
    <citation type="submission" date="2015-09" db="EMBL/GenBank/DDBJ databases">
        <title>Draft genome sequence of Aliiroseovarius crassostreae CV919-312TSm, the causative agent of Roseovarius Oyster Disease (formerly Juvenile Oyster Disease).</title>
        <authorList>
            <person name="Kessner L."/>
            <person name="Spinard E."/>
            <person name="Nelson D."/>
        </authorList>
    </citation>
    <scope>NUCLEOTIDE SEQUENCE [LARGE SCALE GENOMIC DNA]</scope>
    <source>
        <strain evidence="9 10">CV919-312</strain>
    </source>
</reference>
<dbReference type="Pfam" id="PF02492">
    <property type="entry name" value="cobW"/>
    <property type="match status" value="1"/>
</dbReference>
<dbReference type="Gene3D" id="3.40.50.300">
    <property type="entry name" value="P-loop containing nucleotide triphosphate hydrolases"/>
    <property type="match status" value="1"/>
</dbReference>
<organism evidence="9 10">
    <name type="scientific">Aliiroseovarius crassostreae</name>
    <dbReference type="NCBI Taxonomy" id="154981"/>
    <lineage>
        <taxon>Bacteria</taxon>
        <taxon>Pseudomonadati</taxon>
        <taxon>Pseudomonadota</taxon>
        <taxon>Alphaproteobacteria</taxon>
        <taxon>Rhodobacterales</taxon>
        <taxon>Paracoccaceae</taxon>
        <taxon>Aliiroseovarius</taxon>
    </lineage>
</organism>
<dbReference type="NCBIfam" id="TIGR02475">
    <property type="entry name" value="CobW"/>
    <property type="match status" value="1"/>
</dbReference>
<dbReference type="InterPro" id="IPR051316">
    <property type="entry name" value="Zinc-reg_GTPase_activator"/>
</dbReference>
<evidence type="ECO:0000259" key="8">
    <source>
        <dbReference type="SMART" id="SM00833"/>
    </source>
</evidence>
<evidence type="ECO:0000313" key="9">
    <source>
        <dbReference type="EMBL" id="KPN63926.1"/>
    </source>
</evidence>
<gene>
    <name evidence="9" type="ORF">AKJ29_14710</name>
</gene>
<keyword evidence="2" id="KW-0378">Hydrolase</keyword>
<evidence type="ECO:0000256" key="3">
    <source>
        <dbReference type="ARBA" id="ARBA00023186"/>
    </source>
</evidence>
<dbReference type="InterPro" id="IPR011629">
    <property type="entry name" value="CobW-like_C"/>
</dbReference>
<keyword evidence="1" id="KW-0547">Nucleotide-binding</keyword>
<dbReference type="SUPFAM" id="SSF90002">
    <property type="entry name" value="Hypothetical protein YjiA, C-terminal domain"/>
    <property type="match status" value="1"/>
</dbReference>
<name>A0A0P7KNT8_9RHOB</name>